<evidence type="ECO:0000259" key="2">
    <source>
        <dbReference type="Pfam" id="PF02036"/>
    </source>
</evidence>
<proteinExistence type="inferred from homology"/>
<dbReference type="Pfam" id="PF02036">
    <property type="entry name" value="SCP2"/>
    <property type="match status" value="1"/>
</dbReference>
<evidence type="ECO:0000256" key="1">
    <source>
        <dbReference type="HAMAP-Rule" id="MF_02215"/>
    </source>
</evidence>
<organism evidence="3 4">
    <name type="scientific">Oceanicoccus sagamiensis</name>
    <dbReference type="NCBI Taxonomy" id="716816"/>
    <lineage>
        <taxon>Bacteria</taxon>
        <taxon>Pseudomonadati</taxon>
        <taxon>Pseudomonadota</taxon>
        <taxon>Gammaproteobacteria</taxon>
        <taxon>Cellvibrionales</taxon>
        <taxon>Spongiibacteraceae</taxon>
        <taxon>Oceanicoccus</taxon>
    </lineage>
</organism>
<keyword evidence="1" id="KW-0831">Ubiquinone biosynthesis</keyword>
<dbReference type="UniPathway" id="UPA00232"/>
<evidence type="ECO:0000313" key="4">
    <source>
        <dbReference type="Proteomes" id="UP000193450"/>
    </source>
</evidence>
<keyword evidence="4" id="KW-1185">Reference proteome</keyword>
<dbReference type="RefSeq" id="WP_085758333.1">
    <property type="nucleotide sequence ID" value="NZ_CP019343.1"/>
</dbReference>
<dbReference type="PANTHER" id="PTHR38693:SF1">
    <property type="entry name" value="UBIQUINONE BIOSYNTHESIS ACCESSORY FACTOR UBIJ"/>
    <property type="match status" value="1"/>
</dbReference>
<comment type="similarity">
    <text evidence="1">Belongs to the UbiJ family.</text>
</comment>
<accession>A0A1X9N801</accession>
<dbReference type="SUPFAM" id="SSF55718">
    <property type="entry name" value="SCP-like"/>
    <property type="match status" value="1"/>
</dbReference>
<dbReference type="InterPro" id="IPR038989">
    <property type="entry name" value="UbiJ"/>
</dbReference>
<comment type="pathway">
    <text evidence="1">Cofactor biosynthesis; ubiquinone biosynthesis.</text>
</comment>
<dbReference type="PANTHER" id="PTHR38693">
    <property type="entry name" value="UBIQUINONE BIOSYNTHESIS PROTEIN UBIJ"/>
    <property type="match status" value="1"/>
</dbReference>
<dbReference type="STRING" id="716816.BST96_08740"/>
<dbReference type="HAMAP" id="MF_02215">
    <property type="entry name" value="UbiJ"/>
    <property type="match status" value="1"/>
</dbReference>
<dbReference type="GO" id="GO:0005737">
    <property type="term" value="C:cytoplasm"/>
    <property type="evidence" value="ECO:0007669"/>
    <property type="project" value="UniProtKB-SubCell"/>
</dbReference>
<dbReference type="Gene3D" id="3.30.1050.10">
    <property type="entry name" value="SCP2 sterol-binding domain"/>
    <property type="match status" value="1"/>
</dbReference>
<dbReference type="InterPro" id="IPR003033">
    <property type="entry name" value="SCP2_sterol-bd_dom"/>
</dbReference>
<dbReference type="KEGG" id="osg:BST96_08740"/>
<dbReference type="GO" id="GO:0006744">
    <property type="term" value="P:ubiquinone biosynthetic process"/>
    <property type="evidence" value="ECO:0007669"/>
    <property type="project" value="UniProtKB-UniRule"/>
</dbReference>
<dbReference type="EMBL" id="CP019343">
    <property type="protein sequence ID" value="ARN74198.1"/>
    <property type="molecule type" value="Genomic_DNA"/>
</dbReference>
<gene>
    <name evidence="1" type="primary">ubiJ</name>
    <name evidence="3" type="ORF">BST96_08740</name>
</gene>
<dbReference type="AlphaFoldDB" id="A0A1X9N801"/>
<feature type="domain" description="SCP2" evidence="2">
    <location>
        <begin position="24"/>
        <end position="122"/>
    </location>
</feature>
<evidence type="ECO:0000313" key="3">
    <source>
        <dbReference type="EMBL" id="ARN74198.1"/>
    </source>
</evidence>
<sequence>MSAQAKVVSTTLHTAAIGALEAAINAALKLDPSTLNKLAELQDHVFLLHCSSPELSLYLIPGNGDIRLCGFYDGTADTALTGSFNEFTKLATSADPASALINGELELHGDSQALISLQKILKQLDIDWEAPLASIFGDVIGHQLGRNIRQGFRFGLQALQGIKRQVDEYIVEESDLVPPRWQVDHFLNDIDQLAMRTDRLNAQIQKLKQRLNPQG</sequence>
<comment type="subcellular location">
    <subcellularLocation>
        <location evidence="1">Cytoplasm</location>
    </subcellularLocation>
</comment>
<protein>
    <recommendedName>
        <fullName evidence="1">Ubiquinone biosynthesis accessory factor UbiJ</fullName>
    </recommendedName>
</protein>
<reference evidence="3 4" key="1">
    <citation type="submission" date="2016-11" db="EMBL/GenBank/DDBJ databases">
        <title>Trade-off between light-utilization and light-protection in marine flavobacteria.</title>
        <authorList>
            <person name="Kumagai Y."/>
        </authorList>
    </citation>
    <scope>NUCLEOTIDE SEQUENCE [LARGE SCALE GENOMIC DNA]</scope>
    <source>
        <strain evidence="3 4">NBRC 107125</strain>
    </source>
</reference>
<name>A0A1X9N801_9GAMM</name>
<dbReference type="OrthoDB" id="5801225at2"/>
<keyword evidence="1" id="KW-0963">Cytoplasm</keyword>
<dbReference type="InterPro" id="IPR036527">
    <property type="entry name" value="SCP2_sterol-bd_dom_sf"/>
</dbReference>
<comment type="function">
    <text evidence="1">Required for ubiquinone (coenzyme Q) biosynthesis. Binds hydrophobic ubiquinone biosynthetic intermediates via its SCP2 domain and is essential for the stability of the Ubi complex. May constitute a docking platform where Ubi enzymes assemble and access their SCP2-bound polyprenyl substrates.</text>
</comment>
<dbReference type="Proteomes" id="UP000193450">
    <property type="component" value="Chromosome"/>
</dbReference>